<keyword evidence="9" id="KW-0811">Translocation</keyword>
<dbReference type="PANTHER" id="PTHR12504">
    <property type="entry name" value="MITOCHONDRIAL IMPORT RECEPTOR SUBUNIT TOM22"/>
    <property type="match status" value="1"/>
</dbReference>
<evidence type="ECO:0000256" key="9">
    <source>
        <dbReference type="ARBA" id="ARBA00023010"/>
    </source>
</evidence>
<dbReference type="EMBL" id="JXJN01016587">
    <property type="status" value="NOT_ANNOTATED_CDS"/>
    <property type="molecule type" value="Genomic_DNA"/>
</dbReference>
<evidence type="ECO:0000256" key="6">
    <source>
        <dbReference type="ARBA" id="ARBA00022787"/>
    </source>
</evidence>
<evidence type="ECO:0000256" key="5">
    <source>
        <dbReference type="ARBA" id="ARBA00022692"/>
    </source>
</evidence>
<dbReference type="Gene3D" id="1.10.150.50">
    <property type="entry name" value="Transcription Factor, Ets-1"/>
    <property type="match status" value="1"/>
</dbReference>
<evidence type="ECO:0000256" key="4">
    <source>
        <dbReference type="ARBA" id="ARBA00022448"/>
    </source>
</evidence>
<evidence type="ECO:0000256" key="12">
    <source>
        <dbReference type="ARBA" id="ARBA00023170"/>
    </source>
</evidence>
<keyword evidence="6" id="KW-1000">Mitochondrion outer membrane</keyword>
<feature type="domain" description="SAM" evidence="13">
    <location>
        <begin position="285"/>
        <end position="348"/>
    </location>
</feature>
<dbReference type="SUPFAM" id="SSF47769">
    <property type="entry name" value="SAM/Pointed domain"/>
    <property type="match status" value="1"/>
</dbReference>
<dbReference type="Pfam" id="PF00536">
    <property type="entry name" value="SAM_1"/>
    <property type="match status" value="1"/>
</dbReference>
<organism evidence="14 15">
    <name type="scientific">Glossina palpalis gambiensis</name>
    <dbReference type="NCBI Taxonomy" id="67801"/>
    <lineage>
        <taxon>Eukaryota</taxon>
        <taxon>Metazoa</taxon>
        <taxon>Ecdysozoa</taxon>
        <taxon>Arthropoda</taxon>
        <taxon>Hexapoda</taxon>
        <taxon>Insecta</taxon>
        <taxon>Pterygota</taxon>
        <taxon>Neoptera</taxon>
        <taxon>Endopterygota</taxon>
        <taxon>Diptera</taxon>
        <taxon>Brachycera</taxon>
        <taxon>Muscomorpha</taxon>
        <taxon>Hippoboscoidea</taxon>
        <taxon>Glossinidae</taxon>
        <taxon>Glossina</taxon>
    </lineage>
</organism>
<evidence type="ECO:0000256" key="2">
    <source>
        <dbReference type="ARBA" id="ARBA00009874"/>
    </source>
</evidence>
<dbReference type="InterPro" id="IPR013761">
    <property type="entry name" value="SAM/pointed_sf"/>
</dbReference>
<dbReference type="VEuPathDB" id="VectorBase:GPPI034216"/>
<dbReference type="CDD" id="cd22884">
    <property type="entry name" value="TOM22"/>
    <property type="match status" value="1"/>
</dbReference>
<accession>A0A1B0BLV7</accession>
<protein>
    <recommendedName>
        <fullName evidence="3">Mitochondrial import receptor subunit TOM22 homolog</fullName>
    </recommendedName>
</protein>
<dbReference type="GO" id="GO:0006886">
    <property type="term" value="P:intracellular protein transport"/>
    <property type="evidence" value="ECO:0007669"/>
    <property type="project" value="InterPro"/>
</dbReference>
<keyword evidence="15" id="KW-1185">Reference proteome</keyword>
<keyword evidence="8" id="KW-1133">Transmembrane helix</keyword>
<dbReference type="InterPro" id="IPR001660">
    <property type="entry name" value="SAM"/>
</dbReference>
<keyword evidence="5" id="KW-0812">Transmembrane</keyword>
<evidence type="ECO:0000256" key="3">
    <source>
        <dbReference type="ARBA" id="ARBA00016229"/>
    </source>
</evidence>
<keyword evidence="11" id="KW-0472">Membrane</keyword>
<dbReference type="Proteomes" id="UP000092460">
    <property type="component" value="Unassembled WGS sequence"/>
</dbReference>
<dbReference type="SMART" id="SM00454">
    <property type="entry name" value="SAM"/>
    <property type="match status" value="1"/>
</dbReference>
<dbReference type="STRING" id="67801.A0A1B0BLV7"/>
<evidence type="ECO:0000313" key="15">
    <source>
        <dbReference type="Proteomes" id="UP000092460"/>
    </source>
</evidence>
<dbReference type="PROSITE" id="PS50105">
    <property type="entry name" value="SAM_DOMAIN"/>
    <property type="match status" value="1"/>
</dbReference>
<comment type="similarity">
    <text evidence="2">Belongs to the Tom22 family.</text>
</comment>
<evidence type="ECO:0000256" key="8">
    <source>
        <dbReference type="ARBA" id="ARBA00022989"/>
    </source>
</evidence>
<evidence type="ECO:0000256" key="1">
    <source>
        <dbReference type="ARBA" id="ARBA00004572"/>
    </source>
</evidence>
<evidence type="ECO:0000256" key="10">
    <source>
        <dbReference type="ARBA" id="ARBA00023128"/>
    </source>
</evidence>
<proteinExistence type="inferred from homology"/>
<keyword evidence="12" id="KW-0675">Receptor</keyword>
<dbReference type="PANTHER" id="PTHR12504:SF0">
    <property type="entry name" value="MITOCHONDRIAL IMPORT RECEPTOR SUBUNIT TOM22 HOMOLOG"/>
    <property type="match status" value="1"/>
</dbReference>
<evidence type="ECO:0000256" key="11">
    <source>
        <dbReference type="ARBA" id="ARBA00023136"/>
    </source>
</evidence>
<keyword evidence="4" id="KW-0813">Transport</keyword>
<dbReference type="InterPro" id="IPR005683">
    <property type="entry name" value="Tom22"/>
</dbReference>
<sequence>MFPLLSLENMKFIEKIISAINVGKEKTSEANTTTTTATASENAIARENATASENATAIANVTAIAAPISNSNKEEESYDDEPPETIKERLWGLTEMFPEPLREFTSGLLCVTSRVIMRVYRSACSASWICFTSSVILFAPVIFETERAQVEEMQKMQHKQLLLGSGVGGLPGANEPTPQFATTTNQSCFRYECENSITPTLLKQKRREMRLILKAADEKFVKLEEKPKFIHPLSNCKYRVNWSTSGKVYFDKKDVPIILKCSPDTLLNLCTYVVDAIPMVSVYEWTIEDICRWLRNLGYRQYQNTFRDNLINGRTLLLLDASALSAINIKDFDHIRDIAGKIRGLFIYEMTKFGRRISLPPEYLLELYKLFRVRTGVKYDRVRPVDFWRHLQIVREKTPYHSHWELLERWLSKEKLPKLSERFENAPRRNLYKCNVKIPSPIKMRTSVRDRSYAENVNECEFRLPSRLQCLPHLSRTDEEIVLDCKDCLPPCTCRWSYKKYYTNTVLTCLQKNFPHKYGPTYISENSKKYGGLNKRKQSVTMI</sequence>
<name>A0A1B0BLV7_9MUSC</name>
<evidence type="ECO:0000259" key="13">
    <source>
        <dbReference type="PROSITE" id="PS50105"/>
    </source>
</evidence>
<keyword evidence="10" id="KW-0496">Mitochondrion</keyword>
<keyword evidence="7" id="KW-0653">Protein transport</keyword>
<dbReference type="GO" id="GO:0005741">
    <property type="term" value="C:mitochondrial outer membrane"/>
    <property type="evidence" value="ECO:0007669"/>
    <property type="project" value="UniProtKB-SubCell"/>
</dbReference>
<dbReference type="AlphaFoldDB" id="A0A1B0BLV7"/>
<dbReference type="EnsemblMetazoa" id="GPPI034216-RA">
    <property type="protein sequence ID" value="GPPI034216-PA"/>
    <property type="gene ID" value="GPPI034216"/>
</dbReference>
<reference evidence="14" key="2">
    <citation type="submission" date="2020-05" db="UniProtKB">
        <authorList>
            <consortium name="EnsemblMetazoa"/>
        </authorList>
    </citation>
    <scope>IDENTIFICATION</scope>
    <source>
        <strain evidence="14">IAEA</strain>
    </source>
</reference>
<comment type="subcellular location">
    <subcellularLocation>
        <location evidence="1">Mitochondrion outer membrane</location>
        <topology evidence="1">Single-pass membrane protein</topology>
    </subcellularLocation>
</comment>
<reference evidence="15" key="1">
    <citation type="submission" date="2015-01" db="EMBL/GenBank/DDBJ databases">
        <authorList>
            <person name="Aksoy S."/>
            <person name="Warren W."/>
            <person name="Wilson R.K."/>
        </authorList>
    </citation>
    <scope>NUCLEOTIDE SEQUENCE [LARGE SCALE GENOMIC DNA]</scope>
    <source>
        <strain evidence="15">IAEA</strain>
    </source>
</reference>
<evidence type="ECO:0000313" key="14">
    <source>
        <dbReference type="EnsemblMetazoa" id="GPPI034216-PA"/>
    </source>
</evidence>
<evidence type="ECO:0000256" key="7">
    <source>
        <dbReference type="ARBA" id="ARBA00022927"/>
    </source>
</evidence>